<dbReference type="RefSeq" id="WP_075903861.1">
    <property type="nucleotide sequence ID" value="NZ_MKZS01000001.1"/>
</dbReference>
<name>A0A1U7N873_9CYAN</name>
<accession>A0A1U7N873</accession>
<evidence type="ECO:0000256" key="1">
    <source>
        <dbReference type="SAM" id="MobiDB-lite"/>
    </source>
</evidence>
<evidence type="ECO:0000313" key="2">
    <source>
        <dbReference type="EMBL" id="OLT62143.1"/>
    </source>
</evidence>
<feature type="compositionally biased region" description="Basic and acidic residues" evidence="1">
    <location>
        <begin position="35"/>
        <end position="51"/>
    </location>
</feature>
<reference evidence="2 3" key="1">
    <citation type="submission" date="2016-10" db="EMBL/GenBank/DDBJ databases">
        <title>Comparative genomics uncovers the prolific and rare metabolic potential of the cyanobacterial genus Moorea.</title>
        <authorList>
            <person name="Leao T."/>
            <person name="Castelao G."/>
            <person name="Korobeynikov A."/>
            <person name="Monroe E.A."/>
            <person name="Podell S."/>
            <person name="Glukhov E."/>
            <person name="Allen E."/>
            <person name="Gerwick W.H."/>
            <person name="Gerwick L."/>
        </authorList>
    </citation>
    <scope>NUCLEOTIDE SEQUENCE [LARGE SCALE GENOMIC DNA]</scope>
    <source>
        <strain evidence="2 3">PNG5-198</strain>
    </source>
</reference>
<dbReference type="AlphaFoldDB" id="A0A1U7N873"/>
<dbReference type="EMBL" id="MKZS01000001">
    <property type="protein sequence ID" value="OLT62143.1"/>
    <property type="molecule type" value="Genomic_DNA"/>
</dbReference>
<organism evidence="2 3">
    <name type="scientific">Moorena bouillonii PNG</name>
    <dbReference type="NCBI Taxonomy" id="568701"/>
    <lineage>
        <taxon>Bacteria</taxon>
        <taxon>Bacillati</taxon>
        <taxon>Cyanobacteriota</taxon>
        <taxon>Cyanophyceae</taxon>
        <taxon>Coleofasciculales</taxon>
        <taxon>Coleofasciculaceae</taxon>
        <taxon>Moorena</taxon>
    </lineage>
</organism>
<dbReference type="Proteomes" id="UP000186657">
    <property type="component" value="Unassembled WGS sequence"/>
</dbReference>
<protein>
    <submittedName>
        <fullName evidence="2">Uncharacterized protein</fullName>
    </submittedName>
</protein>
<feature type="region of interest" description="Disordered" evidence="1">
    <location>
        <begin position="27"/>
        <end position="51"/>
    </location>
</feature>
<sequence length="100" mass="11001">MGENPTHEETCDSLPGHTEKATTFRVKLATGHNQTEADKDTGAKGEGDMGKQILEKCLTREPQSEQNMWTLLSHSHSVLNGITVNSEKIVGKMNRPKSPE</sequence>
<keyword evidence="3" id="KW-1185">Reference proteome</keyword>
<evidence type="ECO:0000313" key="3">
    <source>
        <dbReference type="Proteomes" id="UP000186657"/>
    </source>
</evidence>
<comment type="caution">
    <text evidence="2">The sequence shown here is derived from an EMBL/GenBank/DDBJ whole genome shotgun (WGS) entry which is preliminary data.</text>
</comment>
<gene>
    <name evidence="2" type="ORF">BJP37_27130</name>
</gene>
<proteinExistence type="predicted"/>